<dbReference type="SUPFAM" id="SSF53383">
    <property type="entry name" value="PLP-dependent transferases"/>
    <property type="match status" value="1"/>
</dbReference>
<dbReference type="InterPro" id="IPR015421">
    <property type="entry name" value="PyrdxlP-dep_Trfase_major"/>
</dbReference>
<accession>A0A6I2L4V7</accession>
<dbReference type="EMBL" id="WKJK01000009">
    <property type="protein sequence ID" value="MRW91904.1"/>
    <property type="molecule type" value="Genomic_DNA"/>
</dbReference>
<gene>
    <name evidence="1" type="ORF">GJ699_18065</name>
</gene>
<proteinExistence type="predicted"/>
<comment type="caution">
    <text evidence="1">The sequence shown here is derived from an EMBL/GenBank/DDBJ whole genome shotgun (WGS) entry which is preliminary data.</text>
</comment>
<evidence type="ECO:0008006" key="3">
    <source>
        <dbReference type="Google" id="ProtNLM"/>
    </source>
</evidence>
<evidence type="ECO:0000313" key="2">
    <source>
        <dbReference type="Proteomes" id="UP000433309"/>
    </source>
</evidence>
<protein>
    <recommendedName>
        <fullName evidence="3">Aminotransferase class V-fold PLP-dependent enzyme</fullName>
    </recommendedName>
</protein>
<keyword evidence="2" id="KW-1185">Reference proteome</keyword>
<name>A0A6I2L4V7_9BURK</name>
<reference evidence="1 2" key="1">
    <citation type="submission" date="2019-11" db="EMBL/GenBank/DDBJ databases">
        <title>Novel species isolated from a subtropical stream in China.</title>
        <authorList>
            <person name="Lu H."/>
        </authorList>
    </citation>
    <scope>NUCLEOTIDE SEQUENCE [LARGE SCALE GENOMIC DNA]</scope>
    <source>
        <strain evidence="1 2">FT80W</strain>
    </source>
</reference>
<organism evidence="1 2">
    <name type="scientific">Duganella guangzhouensis</name>
    <dbReference type="NCBI Taxonomy" id="2666084"/>
    <lineage>
        <taxon>Bacteria</taxon>
        <taxon>Pseudomonadati</taxon>
        <taxon>Pseudomonadota</taxon>
        <taxon>Betaproteobacteria</taxon>
        <taxon>Burkholderiales</taxon>
        <taxon>Oxalobacteraceae</taxon>
        <taxon>Telluria group</taxon>
        <taxon>Duganella</taxon>
    </lineage>
</organism>
<dbReference type="InterPro" id="IPR015424">
    <property type="entry name" value="PyrdxlP-dep_Trfase"/>
</dbReference>
<evidence type="ECO:0000313" key="1">
    <source>
        <dbReference type="EMBL" id="MRW91904.1"/>
    </source>
</evidence>
<dbReference type="AlphaFoldDB" id="A0A6I2L4V7"/>
<dbReference type="Proteomes" id="UP000433309">
    <property type="component" value="Unassembled WGS sequence"/>
</dbReference>
<dbReference type="Gene3D" id="3.40.640.10">
    <property type="entry name" value="Type I PLP-dependent aspartate aminotransferase-like (Major domain)"/>
    <property type="match status" value="1"/>
</dbReference>
<dbReference type="RefSeq" id="WP_154378781.1">
    <property type="nucleotide sequence ID" value="NZ_WKJK01000009.1"/>
</dbReference>
<sequence>MIHHPADLCQLPSTADLLVAGGDERLALDADSGRNRYGCRPTPDPGLIALGSSTASNISTAAYQAAGALRTRCLQALRSAPEMTVYRAALAELRRRLLAFCGCGVDDSPMALLAPSGTDLFMLAANLRQPQCTVLIDPAETGSGVPLALLGPRQGAAHTVAVRRADGSLRDAREVDAEYAAIVDAAAARGQRVLLVLTDVSKTGLISPGIASVLALKRRWGAQLDVLVDACQFRIDGATVRAYLAQDFMVALTGSKFMAGPTFSGALLLPRAMAANAVDAVTNKANFGMLLRWEAALTEMERYAAVPPATRTECARRFEHAATHALGTGSTLTFEPLPVPALDRSALGASSGWDLVQTVFPFTLRAPGGRLLDGAEARRLYLLLQQATSGRKRFHLGQPVGNALRLCLSAPMIADVHAGLRVDYAADIAAALQSLSLSFAAC</sequence>